<organism evidence="1">
    <name type="scientific">Myoviridae sp. ctZDd15</name>
    <dbReference type="NCBI Taxonomy" id="2826664"/>
    <lineage>
        <taxon>Viruses</taxon>
        <taxon>Duplodnaviria</taxon>
        <taxon>Heunggongvirae</taxon>
        <taxon>Uroviricota</taxon>
        <taxon>Caudoviricetes</taxon>
    </lineage>
</organism>
<reference evidence="1" key="1">
    <citation type="journal article" date="2021" name="Proc. Natl. Acad. Sci. U.S.A.">
        <title>A Catalog of Tens of Thousands of Viruses from Human Metagenomes Reveals Hidden Associations with Chronic Diseases.</title>
        <authorList>
            <person name="Tisza M.J."/>
            <person name="Buck C.B."/>
        </authorList>
    </citation>
    <scope>NUCLEOTIDE SEQUENCE</scope>
    <source>
        <strain evidence="1">CtZDd15</strain>
    </source>
</reference>
<name>A0A8S5M0W0_9CAUD</name>
<dbReference type="EMBL" id="BK014788">
    <property type="protein sequence ID" value="DAD75715.1"/>
    <property type="molecule type" value="Genomic_DNA"/>
</dbReference>
<proteinExistence type="predicted"/>
<protein>
    <submittedName>
        <fullName evidence="1">Uncharacterized protein</fullName>
    </submittedName>
</protein>
<evidence type="ECO:0000313" key="1">
    <source>
        <dbReference type="EMBL" id="DAD75715.1"/>
    </source>
</evidence>
<accession>A0A8S5M0W0</accession>
<sequence>MCTTLGKRWKGKLFAGGDVQRVEHSLRQKRHSYDSCPKKIKKIFENPRYRGQDSKYMRKLGWVGIPTPFFLLPGSVAKNGPS</sequence>